<dbReference type="InterPro" id="IPR036188">
    <property type="entry name" value="FAD/NAD-bd_sf"/>
</dbReference>
<evidence type="ECO:0008006" key="8">
    <source>
        <dbReference type="Google" id="ProtNLM"/>
    </source>
</evidence>
<evidence type="ECO:0000256" key="2">
    <source>
        <dbReference type="ARBA" id="ARBA00022630"/>
    </source>
</evidence>
<organism evidence="6 7">
    <name type="scientific">Paracandidimonas soli</name>
    <dbReference type="NCBI Taxonomy" id="1917182"/>
    <lineage>
        <taxon>Bacteria</taxon>
        <taxon>Pseudomonadati</taxon>
        <taxon>Pseudomonadota</taxon>
        <taxon>Betaproteobacteria</taxon>
        <taxon>Burkholderiales</taxon>
        <taxon>Alcaligenaceae</taxon>
        <taxon>Paracandidimonas</taxon>
    </lineage>
</organism>
<dbReference type="Pfam" id="PF22780">
    <property type="entry name" value="HI0933_like_1st"/>
    <property type="match status" value="1"/>
</dbReference>
<protein>
    <recommendedName>
        <fullName evidence="8">NAD(P)/FAD-dependent oxidoreductase</fullName>
    </recommendedName>
</protein>
<dbReference type="PRINTS" id="PR00411">
    <property type="entry name" value="PNDRDTASEI"/>
</dbReference>
<dbReference type="Pfam" id="PF03486">
    <property type="entry name" value="HI0933_like"/>
    <property type="match status" value="1"/>
</dbReference>
<keyword evidence="7" id="KW-1185">Reference proteome</keyword>
<sequence>MSSSRYDAVVIGAGAAGMMAAAMAGQRGLRVLLVEHAQRLAEKIRISGGGRCNFTNTGVTHAQYLSQNPDFCRSALSAYTPRDFLDLVERHGIRWHEKHRGQLFCDESSEDIIRMLRSECEDARVAWRMPCTVQSVSRNGDGFVLQTSQGAIHAAQLVLATGGMAIPQLGATDFSLKIARQFGLKIIEPRPALVPLVFDAQQWKPFAELSGVALEAGVSTGKGRSAGYFLEDLLLTHRGLSGPAILQISSYWNPGEPLSIDLAPGKDLEEELLQAKHTGRQQLSTILAAHWPRRLVDGWLRSQGAEALGGSRLAELPDARIRRLAASLHAWTIVPTGTAGYKKAEVMRGGVDTRAIDQRTMQARNVPGLYIIGEALDITGWLGGYNFQWAWASGTACGRSLTAA</sequence>
<comment type="cofactor">
    <cofactor evidence="1">
        <name>FAD</name>
        <dbReference type="ChEBI" id="CHEBI:57692"/>
    </cofactor>
</comment>
<dbReference type="InterPro" id="IPR055178">
    <property type="entry name" value="RsdA/BaiN/AoA(So)-like_dom"/>
</dbReference>
<reference evidence="6 7" key="1">
    <citation type="submission" date="2019-03" db="EMBL/GenBank/DDBJ databases">
        <title>Genomic Encyclopedia of Type Strains, Phase IV (KMG-IV): sequencing the most valuable type-strain genomes for metagenomic binning, comparative biology and taxonomic classification.</title>
        <authorList>
            <person name="Goeker M."/>
        </authorList>
    </citation>
    <scope>NUCLEOTIDE SEQUENCE [LARGE SCALE GENOMIC DNA]</scope>
    <source>
        <strain evidence="6 7">DSM 100048</strain>
    </source>
</reference>
<feature type="domain" description="RsdA/BaiN/AoA(So)-like insert" evidence="5">
    <location>
        <begin position="190"/>
        <end position="346"/>
    </location>
</feature>
<evidence type="ECO:0000256" key="3">
    <source>
        <dbReference type="ARBA" id="ARBA00022827"/>
    </source>
</evidence>
<evidence type="ECO:0000259" key="5">
    <source>
        <dbReference type="Pfam" id="PF22780"/>
    </source>
</evidence>
<comment type="caution">
    <text evidence="6">The sequence shown here is derived from an EMBL/GenBank/DDBJ whole genome shotgun (WGS) entry which is preliminary data.</text>
</comment>
<evidence type="ECO:0000256" key="1">
    <source>
        <dbReference type="ARBA" id="ARBA00001974"/>
    </source>
</evidence>
<dbReference type="AlphaFoldDB" id="A0A4R3UVT5"/>
<dbReference type="PANTHER" id="PTHR42887:SF2">
    <property type="entry name" value="OS12G0638800 PROTEIN"/>
    <property type="match status" value="1"/>
</dbReference>
<dbReference type="InterPro" id="IPR023166">
    <property type="entry name" value="BaiN-like_dom_sf"/>
</dbReference>
<evidence type="ECO:0000313" key="6">
    <source>
        <dbReference type="EMBL" id="TCU95272.1"/>
    </source>
</evidence>
<dbReference type="SUPFAM" id="SSF51905">
    <property type="entry name" value="FAD/NAD(P)-binding domain"/>
    <property type="match status" value="1"/>
</dbReference>
<dbReference type="NCBIfam" id="TIGR00275">
    <property type="entry name" value="aminoacetone oxidase family FAD-binding enzyme"/>
    <property type="match status" value="1"/>
</dbReference>
<accession>A0A4R3UVT5</accession>
<dbReference type="PRINTS" id="PR00368">
    <property type="entry name" value="FADPNR"/>
</dbReference>
<dbReference type="EMBL" id="SMBX01000008">
    <property type="protein sequence ID" value="TCU95272.1"/>
    <property type="molecule type" value="Genomic_DNA"/>
</dbReference>
<dbReference type="Proteomes" id="UP000294692">
    <property type="component" value="Unassembled WGS sequence"/>
</dbReference>
<dbReference type="InterPro" id="IPR057661">
    <property type="entry name" value="RsdA/BaiN/AoA(So)_Rossmann"/>
</dbReference>
<dbReference type="SUPFAM" id="SSF160996">
    <property type="entry name" value="HI0933 insert domain-like"/>
    <property type="match status" value="1"/>
</dbReference>
<feature type="domain" description="RsdA/BaiN/AoA(So)-like Rossmann fold-like" evidence="4">
    <location>
        <begin position="7"/>
        <end position="399"/>
    </location>
</feature>
<keyword evidence="2" id="KW-0285">Flavoprotein</keyword>
<dbReference type="Gene3D" id="2.40.30.10">
    <property type="entry name" value="Translation factors"/>
    <property type="match status" value="1"/>
</dbReference>
<keyword evidence="3" id="KW-0274">FAD</keyword>
<evidence type="ECO:0000259" key="4">
    <source>
        <dbReference type="Pfam" id="PF03486"/>
    </source>
</evidence>
<evidence type="ECO:0000313" key="7">
    <source>
        <dbReference type="Proteomes" id="UP000294692"/>
    </source>
</evidence>
<proteinExistence type="predicted"/>
<gene>
    <name evidence="6" type="ORF">EV686_108115</name>
</gene>
<name>A0A4R3UVT5_9BURK</name>
<dbReference type="Gene3D" id="1.10.8.260">
    <property type="entry name" value="HI0933 insert domain-like"/>
    <property type="match status" value="1"/>
</dbReference>
<dbReference type="Gene3D" id="3.50.50.60">
    <property type="entry name" value="FAD/NAD(P)-binding domain"/>
    <property type="match status" value="1"/>
</dbReference>
<dbReference type="InterPro" id="IPR004792">
    <property type="entry name" value="BaiN-like"/>
</dbReference>
<dbReference type="PANTHER" id="PTHR42887">
    <property type="entry name" value="OS12G0638800 PROTEIN"/>
    <property type="match status" value="1"/>
</dbReference>